<comment type="caution">
    <text evidence="1">The sequence shown here is derived from an EMBL/GenBank/DDBJ whole genome shotgun (WGS) entry which is preliminary data.</text>
</comment>
<sequence length="257" mass="29967">MFYQIKQYIKFLLKSTNQHGVHSPFVYNLVTKCFYDKSNYNSYAHILNYKRALLKNKTKISITDLGVGSHVAKQKERSISEIAKNAGTTNKRAKLLYRLASYFEFKNILELGTSLGIATQAMALTNPKANIITIEGCPNISEFTKENFKNNKLEHINLINNDFNNALKSLKLNTYDLIFFDGNHQKKATLNYFETLLQTTHNNSVFIFDDIYWSKEMTEAWESIKKHPKVTVTINTFFWGFVFFRKEQVKEHFTIRV</sequence>
<dbReference type="CDD" id="cd02440">
    <property type="entry name" value="AdoMet_MTases"/>
    <property type="match status" value="1"/>
</dbReference>
<name>A0AAE3JQ79_9FLAO</name>
<keyword evidence="1" id="KW-0808">Transferase</keyword>
<dbReference type="Gene3D" id="3.40.50.150">
    <property type="entry name" value="Vaccinia Virus protein VP39"/>
    <property type="match status" value="1"/>
</dbReference>
<organism evidence="1 2">
    <name type="scientific">Wocania arenilitoris</name>
    <dbReference type="NCBI Taxonomy" id="2044858"/>
    <lineage>
        <taxon>Bacteria</taxon>
        <taxon>Pseudomonadati</taxon>
        <taxon>Bacteroidota</taxon>
        <taxon>Flavobacteriia</taxon>
        <taxon>Flavobacteriales</taxon>
        <taxon>Flavobacteriaceae</taxon>
        <taxon>Wocania</taxon>
    </lineage>
</organism>
<evidence type="ECO:0000313" key="2">
    <source>
        <dbReference type="Proteomes" id="UP001199795"/>
    </source>
</evidence>
<dbReference type="AlphaFoldDB" id="A0AAE3JQ79"/>
<evidence type="ECO:0000313" key="1">
    <source>
        <dbReference type="EMBL" id="MCF7568945.1"/>
    </source>
</evidence>
<keyword evidence="2" id="KW-1185">Reference proteome</keyword>
<dbReference type="Pfam" id="PF13578">
    <property type="entry name" value="Methyltransf_24"/>
    <property type="match status" value="1"/>
</dbReference>
<reference evidence="1" key="1">
    <citation type="submission" date="2022-01" db="EMBL/GenBank/DDBJ databases">
        <title>Draft genome sequence of Sabulilitoribacter arenilitoris KCTC 52401.</title>
        <authorList>
            <person name="Oh J.-S."/>
        </authorList>
    </citation>
    <scope>NUCLEOTIDE SEQUENCE</scope>
    <source>
        <strain evidence="1">HMF6543</strain>
    </source>
</reference>
<dbReference type="Proteomes" id="UP001199795">
    <property type="component" value="Unassembled WGS sequence"/>
</dbReference>
<dbReference type="InterPro" id="IPR029063">
    <property type="entry name" value="SAM-dependent_MTases_sf"/>
</dbReference>
<dbReference type="GO" id="GO:0008168">
    <property type="term" value="F:methyltransferase activity"/>
    <property type="evidence" value="ECO:0007669"/>
    <property type="project" value="UniProtKB-KW"/>
</dbReference>
<gene>
    <name evidence="1" type="ORF">L3X37_11310</name>
</gene>
<dbReference type="PANTHER" id="PTHR43167:SF1">
    <property type="entry name" value="PUTATIVE (AFU_ORTHOLOGUE AFUA_6G01830)-RELATED"/>
    <property type="match status" value="1"/>
</dbReference>
<accession>A0AAE3JQ79</accession>
<dbReference type="PANTHER" id="PTHR43167">
    <property type="entry name" value="PUTATIVE (AFU_ORTHOLOGUE AFUA_6G01830)-RELATED"/>
    <property type="match status" value="1"/>
</dbReference>
<proteinExistence type="predicted"/>
<dbReference type="RefSeq" id="WP_237240281.1">
    <property type="nucleotide sequence ID" value="NZ_JAKKDU010000013.1"/>
</dbReference>
<protein>
    <submittedName>
        <fullName evidence="1">Class I SAM-dependent methyltransferase</fullName>
    </submittedName>
</protein>
<dbReference type="SUPFAM" id="SSF53335">
    <property type="entry name" value="S-adenosyl-L-methionine-dependent methyltransferases"/>
    <property type="match status" value="1"/>
</dbReference>
<dbReference type="EMBL" id="JAKKDU010000013">
    <property type="protein sequence ID" value="MCF7568945.1"/>
    <property type="molecule type" value="Genomic_DNA"/>
</dbReference>
<dbReference type="GO" id="GO:0032259">
    <property type="term" value="P:methylation"/>
    <property type="evidence" value="ECO:0007669"/>
    <property type="project" value="UniProtKB-KW"/>
</dbReference>
<keyword evidence="1" id="KW-0489">Methyltransferase</keyword>